<comment type="subcellular location">
    <subcellularLocation>
        <location evidence="1">Cell membrane</location>
        <topology evidence="1">Multi-pass membrane protein</topology>
    </subcellularLocation>
</comment>
<comment type="caution">
    <text evidence="11">The sequence shown here is derived from an EMBL/GenBank/DDBJ whole genome shotgun (WGS) entry which is preliminary data.</text>
</comment>
<keyword evidence="6" id="KW-0283">Flagellar rotation</keyword>
<feature type="domain" description="MotA/TolQ/ExbB proton channel" evidence="10">
    <location>
        <begin position="132"/>
        <end position="252"/>
    </location>
</feature>
<gene>
    <name evidence="11" type="ORF">METHB2_1260002</name>
</gene>
<evidence type="ECO:0000256" key="1">
    <source>
        <dbReference type="ARBA" id="ARBA00004651"/>
    </source>
</evidence>
<keyword evidence="4" id="KW-1003">Cell membrane</keyword>
<dbReference type="InterPro" id="IPR000540">
    <property type="entry name" value="Flag_MotA_CS"/>
</dbReference>
<evidence type="ECO:0000256" key="4">
    <source>
        <dbReference type="ARBA" id="ARBA00022475"/>
    </source>
</evidence>
<keyword evidence="8 9" id="KW-0472">Membrane</keyword>
<evidence type="ECO:0000313" key="11">
    <source>
        <dbReference type="EMBL" id="CAA9889724.1"/>
    </source>
</evidence>
<evidence type="ECO:0000256" key="9">
    <source>
        <dbReference type="SAM" id="Phobius"/>
    </source>
</evidence>
<dbReference type="GO" id="GO:0005886">
    <property type="term" value="C:plasma membrane"/>
    <property type="evidence" value="ECO:0007669"/>
    <property type="project" value="UniProtKB-SubCell"/>
</dbReference>
<dbReference type="EMBL" id="CADCXN010000031">
    <property type="protein sequence ID" value="CAA9889724.1"/>
    <property type="molecule type" value="Genomic_DNA"/>
</dbReference>
<feature type="transmembrane region" description="Helical" evidence="9">
    <location>
        <begin position="186"/>
        <end position="205"/>
    </location>
</feature>
<evidence type="ECO:0000313" key="12">
    <source>
        <dbReference type="Proteomes" id="UP000494216"/>
    </source>
</evidence>
<evidence type="ECO:0000256" key="6">
    <source>
        <dbReference type="ARBA" id="ARBA00022779"/>
    </source>
</evidence>
<dbReference type="GO" id="GO:0006935">
    <property type="term" value="P:chemotaxis"/>
    <property type="evidence" value="ECO:0007669"/>
    <property type="project" value="InterPro"/>
</dbReference>
<dbReference type="InterPro" id="IPR002898">
    <property type="entry name" value="MotA_ExbB_proton_chnl"/>
</dbReference>
<dbReference type="PROSITE" id="PS01307">
    <property type="entry name" value="MOTA"/>
    <property type="match status" value="1"/>
</dbReference>
<keyword evidence="12" id="KW-1185">Reference proteome</keyword>
<keyword evidence="3" id="KW-0813">Transport</keyword>
<feature type="transmembrane region" description="Helical" evidence="9">
    <location>
        <begin position="211"/>
        <end position="233"/>
    </location>
</feature>
<comment type="similarity">
    <text evidence="2">Belongs to the MotA family.</text>
</comment>
<reference evidence="11 12" key="1">
    <citation type="submission" date="2020-02" db="EMBL/GenBank/DDBJ databases">
        <authorList>
            <person name="Hogendoorn C."/>
        </authorList>
    </citation>
    <scope>NUCLEOTIDE SEQUENCE [LARGE SCALE GENOMIC DNA]</scope>
    <source>
        <strain evidence="11">METHB21</strain>
    </source>
</reference>
<dbReference type="InterPro" id="IPR047055">
    <property type="entry name" value="MotA-like"/>
</dbReference>
<evidence type="ECO:0000256" key="5">
    <source>
        <dbReference type="ARBA" id="ARBA00022692"/>
    </source>
</evidence>
<dbReference type="PANTHER" id="PTHR30433">
    <property type="entry name" value="CHEMOTAXIS PROTEIN MOTA"/>
    <property type="match status" value="1"/>
</dbReference>
<sequence>MRFLFTCTSRLFCYYFRMKNNMAFIKSFPKKVNYSTAAGVLLSLLLFLFIIVFAANDPFSFLNPTGFCIVIGGTVAAIFLSYPLRDIKHGLKSIRLIIFYESLNPQKEADEIIAVSQMWFQRDTLAIENVIDNINNPYLKTGFQLVVDNTPIEDILSLLKWRIARLRAKEKAEANIFHSLASYSPAFGMLGTLISLINLLQVIALKDIGGISFNMGVALITTFYGLIMANLIFSPIAIKLERRTEQRIMIMSMVMEGITLIAERRNPSFIRETLKSFIIHYDNELRD</sequence>
<protein>
    <submittedName>
        <fullName evidence="11">MotA/TolQ/ExbB proton channel</fullName>
    </submittedName>
</protein>
<name>A0A8S0W955_9GAMM</name>
<evidence type="ECO:0000256" key="2">
    <source>
        <dbReference type="ARBA" id="ARBA00008038"/>
    </source>
</evidence>
<keyword evidence="5 9" id="KW-0812">Transmembrane</keyword>
<dbReference type="Pfam" id="PF01618">
    <property type="entry name" value="MotA_ExbB"/>
    <property type="match status" value="1"/>
</dbReference>
<organism evidence="11 12">
    <name type="scientific">Candidatus Methylobacter favarea</name>
    <dbReference type="NCBI Taxonomy" id="2707345"/>
    <lineage>
        <taxon>Bacteria</taxon>
        <taxon>Pseudomonadati</taxon>
        <taxon>Pseudomonadota</taxon>
        <taxon>Gammaproteobacteria</taxon>
        <taxon>Methylococcales</taxon>
        <taxon>Methylococcaceae</taxon>
        <taxon>Methylobacter</taxon>
    </lineage>
</organism>
<evidence type="ECO:0000259" key="10">
    <source>
        <dbReference type="Pfam" id="PF01618"/>
    </source>
</evidence>
<evidence type="ECO:0000256" key="7">
    <source>
        <dbReference type="ARBA" id="ARBA00022989"/>
    </source>
</evidence>
<evidence type="ECO:0000256" key="3">
    <source>
        <dbReference type="ARBA" id="ARBA00022448"/>
    </source>
</evidence>
<proteinExistence type="inferred from homology"/>
<feature type="transmembrane region" description="Helical" evidence="9">
    <location>
        <begin position="64"/>
        <end position="84"/>
    </location>
</feature>
<keyword evidence="7 9" id="KW-1133">Transmembrane helix</keyword>
<dbReference type="GO" id="GO:0071978">
    <property type="term" value="P:bacterial-type flagellum-dependent swarming motility"/>
    <property type="evidence" value="ECO:0007669"/>
    <property type="project" value="InterPro"/>
</dbReference>
<dbReference type="AlphaFoldDB" id="A0A8S0W955"/>
<accession>A0A8S0W955</accession>
<dbReference type="Proteomes" id="UP000494216">
    <property type="component" value="Unassembled WGS sequence"/>
</dbReference>
<evidence type="ECO:0000256" key="8">
    <source>
        <dbReference type="ARBA" id="ARBA00023136"/>
    </source>
</evidence>